<proteinExistence type="predicted"/>
<name>A0A4Y2N3N3_ARAVE</name>
<dbReference type="InterPro" id="IPR035093">
    <property type="entry name" value="RelE/ParE_toxin_dom_sf"/>
</dbReference>
<dbReference type="Proteomes" id="UP000499080">
    <property type="component" value="Unassembled WGS sequence"/>
</dbReference>
<evidence type="ECO:0000313" key="1">
    <source>
        <dbReference type="EMBL" id="GBN33482.1"/>
    </source>
</evidence>
<gene>
    <name evidence="1" type="ORF">AVEN_61277_1</name>
</gene>
<sequence>MYALQFADTADGLFSDLETWQYLRFEEFLEKLREDPHRIGKPMKGSKKGLLRAKFLKNFRVLFQIDRRTNTVIVHSGDKRSRVYNR</sequence>
<reference evidence="1 2" key="1">
    <citation type="journal article" date="2019" name="Sci. Rep.">
        <title>Orb-weaving spider Araneus ventricosus genome elucidates the spidroin gene catalogue.</title>
        <authorList>
            <person name="Kono N."/>
            <person name="Nakamura H."/>
            <person name="Ohtoshi R."/>
            <person name="Moran D.A.P."/>
            <person name="Shinohara A."/>
            <person name="Yoshida Y."/>
            <person name="Fujiwara M."/>
            <person name="Mori M."/>
            <person name="Tomita M."/>
            <person name="Arakawa K."/>
        </authorList>
    </citation>
    <scope>NUCLEOTIDE SEQUENCE [LARGE SCALE GENOMIC DNA]</scope>
</reference>
<dbReference type="EMBL" id="BGPR01008386">
    <property type="protein sequence ID" value="GBN33482.1"/>
    <property type="molecule type" value="Genomic_DNA"/>
</dbReference>
<accession>A0A4Y2N3N3</accession>
<dbReference type="Gene3D" id="3.30.2310.20">
    <property type="entry name" value="RelE-like"/>
    <property type="match status" value="1"/>
</dbReference>
<dbReference type="SUPFAM" id="SSF143011">
    <property type="entry name" value="RelE-like"/>
    <property type="match status" value="1"/>
</dbReference>
<keyword evidence="2" id="KW-1185">Reference proteome</keyword>
<protein>
    <submittedName>
        <fullName evidence="1">Uncharacterized protein</fullName>
    </submittedName>
</protein>
<evidence type="ECO:0000313" key="2">
    <source>
        <dbReference type="Proteomes" id="UP000499080"/>
    </source>
</evidence>
<dbReference type="AlphaFoldDB" id="A0A4Y2N3N3"/>
<comment type="caution">
    <text evidence="1">The sequence shown here is derived from an EMBL/GenBank/DDBJ whole genome shotgun (WGS) entry which is preliminary data.</text>
</comment>
<organism evidence="1 2">
    <name type="scientific">Araneus ventricosus</name>
    <name type="common">Orbweaver spider</name>
    <name type="synonym">Epeira ventricosa</name>
    <dbReference type="NCBI Taxonomy" id="182803"/>
    <lineage>
        <taxon>Eukaryota</taxon>
        <taxon>Metazoa</taxon>
        <taxon>Ecdysozoa</taxon>
        <taxon>Arthropoda</taxon>
        <taxon>Chelicerata</taxon>
        <taxon>Arachnida</taxon>
        <taxon>Araneae</taxon>
        <taxon>Araneomorphae</taxon>
        <taxon>Entelegynae</taxon>
        <taxon>Araneoidea</taxon>
        <taxon>Araneidae</taxon>
        <taxon>Araneus</taxon>
    </lineage>
</organism>